<accession>A0A371B4T8</accession>
<proteinExistence type="predicted"/>
<evidence type="ECO:0000313" key="2">
    <source>
        <dbReference type="Proteomes" id="UP000263833"/>
    </source>
</evidence>
<protein>
    <submittedName>
        <fullName evidence="1">Uncharacterized protein</fullName>
    </submittedName>
</protein>
<name>A0A371B4T8_9SPHN</name>
<gene>
    <name evidence="1" type="ORF">DXH95_10690</name>
</gene>
<dbReference type="AlphaFoldDB" id="A0A371B4T8"/>
<dbReference type="Proteomes" id="UP000263833">
    <property type="component" value="Unassembled WGS sequence"/>
</dbReference>
<dbReference type="EMBL" id="QRGP01000002">
    <property type="protein sequence ID" value="RDV02441.1"/>
    <property type="molecule type" value="Genomic_DNA"/>
</dbReference>
<sequence>MSCDFTIGQVRLAIYPAAPCSPNAEGDKMKLPMKTVLTTLTSISVLTACQQGGENPAVAEADTTSWPTSLNVVGDGFPNPGDACRKIGETEATVNYLDDSATLAGCLSADDAAKLGGAIVGTVDGVTLVSVPMSAAKPGDGDGQGDAKVAGTDYNATAQVKCSGYKGAGSGMCDAGVVRNTETGTYVDVTLKDGTKRTILFDKSGKFLSFSTAEADGTAAMKIGSTRDGDTTIATLGSERYEIPDVFVIGD</sequence>
<reference evidence="2" key="1">
    <citation type="submission" date="2018-08" db="EMBL/GenBank/DDBJ databases">
        <authorList>
            <person name="Kim S.-J."/>
            <person name="Jung G.-Y."/>
        </authorList>
    </citation>
    <scope>NUCLEOTIDE SEQUENCE [LARGE SCALE GENOMIC DNA]</scope>
    <source>
        <strain evidence="2">GY_G</strain>
    </source>
</reference>
<keyword evidence="2" id="KW-1185">Reference proteome</keyword>
<evidence type="ECO:0000313" key="1">
    <source>
        <dbReference type="EMBL" id="RDV02441.1"/>
    </source>
</evidence>
<organism evidence="1 2">
    <name type="scientific">Sphingorhabdus pulchriflava</name>
    <dbReference type="NCBI Taxonomy" id="2292257"/>
    <lineage>
        <taxon>Bacteria</taxon>
        <taxon>Pseudomonadati</taxon>
        <taxon>Pseudomonadota</taxon>
        <taxon>Alphaproteobacteria</taxon>
        <taxon>Sphingomonadales</taxon>
        <taxon>Sphingomonadaceae</taxon>
        <taxon>Sphingorhabdus</taxon>
    </lineage>
</organism>
<comment type="caution">
    <text evidence="1">The sequence shown here is derived from an EMBL/GenBank/DDBJ whole genome shotgun (WGS) entry which is preliminary data.</text>
</comment>